<gene>
    <name evidence="1" type="ordered locus">Cpin_1563</name>
</gene>
<evidence type="ECO:0000313" key="1">
    <source>
        <dbReference type="EMBL" id="ACU59059.1"/>
    </source>
</evidence>
<evidence type="ECO:0000313" key="2">
    <source>
        <dbReference type="Proteomes" id="UP000002215"/>
    </source>
</evidence>
<reference evidence="1 2" key="2">
    <citation type="journal article" date="2010" name="Stand. Genomic Sci.">
        <title>Complete genome sequence of Chitinophaga pinensis type strain (UQM 2034).</title>
        <authorList>
            <person name="Glavina Del Rio T."/>
            <person name="Abt B."/>
            <person name="Spring S."/>
            <person name="Lapidus A."/>
            <person name="Nolan M."/>
            <person name="Tice H."/>
            <person name="Copeland A."/>
            <person name="Cheng J.F."/>
            <person name="Chen F."/>
            <person name="Bruce D."/>
            <person name="Goodwin L."/>
            <person name="Pitluck S."/>
            <person name="Ivanova N."/>
            <person name="Mavromatis K."/>
            <person name="Mikhailova N."/>
            <person name="Pati A."/>
            <person name="Chen A."/>
            <person name="Palaniappan K."/>
            <person name="Land M."/>
            <person name="Hauser L."/>
            <person name="Chang Y.J."/>
            <person name="Jeffries C.D."/>
            <person name="Chain P."/>
            <person name="Saunders E."/>
            <person name="Detter J.C."/>
            <person name="Brettin T."/>
            <person name="Rohde M."/>
            <person name="Goker M."/>
            <person name="Bristow J."/>
            <person name="Eisen J.A."/>
            <person name="Markowitz V."/>
            <person name="Hugenholtz P."/>
            <person name="Kyrpides N.C."/>
            <person name="Klenk H.P."/>
            <person name="Lucas S."/>
        </authorList>
    </citation>
    <scope>NUCLEOTIDE SEQUENCE [LARGE SCALE GENOMIC DNA]</scope>
    <source>
        <strain evidence="2">ATCC 43595 / DSM 2588 / LMG 13176 / NBRC 15968 / NCIMB 11800 / UQM 2034</strain>
    </source>
</reference>
<sequence length="48" mass="5418">MPLSSALKMQYLNLYHMALADENVDIWKGVMSSAEIELMADYILAAKK</sequence>
<proteinExistence type="predicted"/>
<dbReference type="EMBL" id="CP001699">
    <property type="protein sequence ID" value="ACU59059.1"/>
    <property type="molecule type" value="Genomic_DNA"/>
</dbReference>
<dbReference type="KEGG" id="cpi:Cpin_1563"/>
<reference evidence="2" key="1">
    <citation type="submission" date="2009-08" db="EMBL/GenBank/DDBJ databases">
        <title>The complete genome of Chitinophaga pinensis DSM 2588.</title>
        <authorList>
            <consortium name="US DOE Joint Genome Institute (JGI-PGF)"/>
            <person name="Lucas S."/>
            <person name="Copeland A."/>
            <person name="Lapidus A."/>
            <person name="Glavina del Rio T."/>
            <person name="Dalin E."/>
            <person name="Tice H."/>
            <person name="Bruce D."/>
            <person name="Goodwin L."/>
            <person name="Pitluck S."/>
            <person name="Kyrpides N."/>
            <person name="Mavromatis K."/>
            <person name="Ivanova N."/>
            <person name="Mikhailova N."/>
            <person name="Sims D."/>
            <person name="Meinche L."/>
            <person name="Brettin T."/>
            <person name="Detter J.C."/>
            <person name="Han C."/>
            <person name="Larimer F."/>
            <person name="Land M."/>
            <person name="Hauser L."/>
            <person name="Markowitz V."/>
            <person name="Cheng J.-F."/>
            <person name="Hugenholtz P."/>
            <person name="Woyke T."/>
            <person name="Wu D."/>
            <person name="Spring S."/>
            <person name="Klenk H.-P."/>
            <person name="Eisen J.A."/>
        </authorList>
    </citation>
    <scope>NUCLEOTIDE SEQUENCE [LARGE SCALE GENOMIC DNA]</scope>
    <source>
        <strain evidence="2">ATCC 43595 / DSM 2588 / LMG 13176 / NBRC 15968 / NCIMB 11800 / UQM 2034</strain>
    </source>
</reference>
<protein>
    <submittedName>
        <fullName evidence="1">Uncharacterized protein</fullName>
    </submittedName>
</protein>
<accession>A0A979GRZ9</accession>
<dbReference type="AlphaFoldDB" id="A0A979GRZ9"/>
<dbReference type="Proteomes" id="UP000002215">
    <property type="component" value="Chromosome"/>
</dbReference>
<name>A0A979GRZ9_CHIPD</name>
<organism evidence="1 2">
    <name type="scientific">Chitinophaga pinensis (strain ATCC 43595 / DSM 2588 / LMG 13176 / NBRC 15968 / NCIMB 11800 / UQM 2034)</name>
    <dbReference type="NCBI Taxonomy" id="485918"/>
    <lineage>
        <taxon>Bacteria</taxon>
        <taxon>Pseudomonadati</taxon>
        <taxon>Bacteroidota</taxon>
        <taxon>Chitinophagia</taxon>
        <taxon>Chitinophagales</taxon>
        <taxon>Chitinophagaceae</taxon>
        <taxon>Chitinophaga</taxon>
    </lineage>
</organism>